<evidence type="ECO:0008006" key="9">
    <source>
        <dbReference type="Google" id="ProtNLM"/>
    </source>
</evidence>
<organism evidence="7 8">
    <name type="scientific">Puccinia sorghi</name>
    <dbReference type="NCBI Taxonomy" id="27349"/>
    <lineage>
        <taxon>Eukaryota</taxon>
        <taxon>Fungi</taxon>
        <taxon>Dikarya</taxon>
        <taxon>Basidiomycota</taxon>
        <taxon>Pucciniomycotina</taxon>
        <taxon>Pucciniomycetes</taxon>
        <taxon>Pucciniales</taxon>
        <taxon>Pucciniaceae</taxon>
        <taxon>Puccinia</taxon>
    </lineage>
</organism>
<dbReference type="AlphaFoldDB" id="A0A0L6UV89"/>
<dbReference type="STRING" id="27349.A0A0L6UV89"/>
<evidence type="ECO:0000256" key="6">
    <source>
        <dbReference type="SAM" id="Phobius"/>
    </source>
</evidence>
<protein>
    <recommendedName>
        <fullName evidence="9">DUF659 domain-containing protein</fullName>
    </recommendedName>
</protein>
<gene>
    <name evidence="7" type="ORF">VP01_3659g1</name>
</gene>
<evidence type="ECO:0000256" key="2">
    <source>
        <dbReference type="ARBA" id="ARBA00022723"/>
    </source>
</evidence>
<dbReference type="InterPro" id="IPR052035">
    <property type="entry name" value="ZnF_BED_domain_contain"/>
</dbReference>
<dbReference type="InterPro" id="IPR012337">
    <property type="entry name" value="RNaseH-like_sf"/>
</dbReference>
<dbReference type="PANTHER" id="PTHR46481">
    <property type="entry name" value="ZINC FINGER BED DOMAIN-CONTAINING PROTEIN 4"/>
    <property type="match status" value="1"/>
</dbReference>
<name>A0A0L6UV89_9BASI</name>
<keyword evidence="6" id="KW-0812">Transmembrane</keyword>
<evidence type="ECO:0000256" key="3">
    <source>
        <dbReference type="ARBA" id="ARBA00022771"/>
    </source>
</evidence>
<keyword evidence="4" id="KW-0862">Zinc</keyword>
<comment type="caution">
    <text evidence="7">The sequence shown here is derived from an EMBL/GenBank/DDBJ whole genome shotgun (WGS) entry which is preliminary data.</text>
</comment>
<keyword evidence="6" id="KW-0472">Membrane</keyword>
<evidence type="ECO:0000313" key="8">
    <source>
        <dbReference type="Proteomes" id="UP000037035"/>
    </source>
</evidence>
<sequence length="577" mass="65585">MNSVSPGAYSHKVHQYSREVREQYLTLYKTKPIKYQAKLYIRTQVGVGTGQNSPVAGLAPEPYPRLMVHPGPRSTDIPGSWVTESGCLRFLTTRNIHAPWGHWDTDIPASLTPAVGYMIQECRGSQGICLPLISWSSDLKINYRPQPTLTSIPPFKLNSEMNKVKCLAPDRKKGGEPCGTLLTQEATSSTKFMSEQLRRVHLILPPTVACRALCIFFSYFFTIIYHALIQILQPILNFQILREAIGYLVAKANLPFSILERPFFNNLLQLLNPHTASMEFGRKTIRNTRVNFADLLVDTLDKLELSDKFISITTDNAFSNSSQLLGCMAHVINLFAHDGISVFGTDNRMDLANLVNEPGQYINLHTVVSRIHGLATYVRGSPQRREGFEAFVDFINNVRRWNSTYDMLNRALKLQKVCSTYCGSESTDKVSRFSLLNTKWDKVAQMVSFLEPLDNVTQILCRSKFPTLSMGLPIYISLIKIYITFERNTTCFQLIPAAEKMIEKLKKDLVWALEKPALCSMILNPRIKLRHLEKNQSFLAQAFDRIKKECWFSPAFKPTSLEKPHLQMILVLKLTTH</sequence>
<accession>A0A0L6UV89</accession>
<dbReference type="EMBL" id="LAVV01008678">
    <property type="protein sequence ID" value="KNZ52182.1"/>
    <property type="molecule type" value="Genomic_DNA"/>
</dbReference>
<evidence type="ECO:0000313" key="7">
    <source>
        <dbReference type="EMBL" id="KNZ52182.1"/>
    </source>
</evidence>
<keyword evidence="5" id="KW-0539">Nucleus</keyword>
<comment type="subcellular location">
    <subcellularLocation>
        <location evidence="1">Nucleus</location>
    </subcellularLocation>
</comment>
<proteinExistence type="predicted"/>
<keyword evidence="3" id="KW-0863">Zinc-finger</keyword>
<dbReference type="OrthoDB" id="2506934at2759"/>
<feature type="transmembrane region" description="Helical" evidence="6">
    <location>
        <begin position="208"/>
        <end position="228"/>
    </location>
</feature>
<keyword evidence="6" id="KW-1133">Transmembrane helix</keyword>
<evidence type="ECO:0000256" key="4">
    <source>
        <dbReference type="ARBA" id="ARBA00022833"/>
    </source>
</evidence>
<dbReference type="SUPFAM" id="SSF53098">
    <property type="entry name" value="Ribonuclease H-like"/>
    <property type="match status" value="1"/>
</dbReference>
<dbReference type="Proteomes" id="UP000037035">
    <property type="component" value="Unassembled WGS sequence"/>
</dbReference>
<evidence type="ECO:0000256" key="5">
    <source>
        <dbReference type="ARBA" id="ARBA00023242"/>
    </source>
</evidence>
<keyword evidence="8" id="KW-1185">Reference proteome</keyword>
<evidence type="ECO:0000256" key="1">
    <source>
        <dbReference type="ARBA" id="ARBA00004123"/>
    </source>
</evidence>
<dbReference type="VEuPathDB" id="FungiDB:VP01_3659g1"/>
<reference evidence="7 8" key="1">
    <citation type="submission" date="2015-08" db="EMBL/GenBank/DDBJ databases">
        <title>Next Generation Sequencing and Analysis of the Genome of Puccinia sorghi L Schw, the Causal Agent of Maize Common Rust.</title>
        <authorList>
            <person name="Rochi L."/>
            <person name="Burguener G."/>
            <person name="Darino M."/>
            <person name="Turjanski A."/>
            <person name="Kreff E."/>
            <person name="Dieguez M.J."/>
            <person name="Sacco F."/>
        </authorList>
    </citation>
    <scope>NUCLEOTIDE SEQUENCE [LARGE SCALE GENOMIC DNA]</scope>
    <source>
        <strain evidence="7 8">RO10H11247</strain>
    </source>
</reference>
<dbReference type="GO" id="GO:0005634">
    <property type="term" value="C:nucleus"/>
    <property type="evidence" value="ECO:0007669"/>
    <property type="project" value="UniProtKB-SubCell"/>
</dbReference>
<dbReference type="PANTHER" id="PTHR46481:SF10">
    <property type="entry name" value="ZINC FINGER BED DOMAIN-CONTAINING PROTEIN 39"/>
    <property type="match status" value="1"/>
</dbReference>
<keyword evidence="2" id="KW-0479">Metal-binding</keyword>
<dbReference type="GO" id="GO:0008270">
    <property type="term" value="F:zinc ion binding"/>
    <property type="evidence" value="ECO:0007669"/>
    <property type="project" value="UniProtKB-KW"/>
</dbReference>